<dbReference type="FunFam" id="3.50.7.10:FF:000005">
    <property type="entry name" value="T-complex protein 1 subunit gamma"/>
    <property type="match status" value="1"/>
</dbReference>
<protein>
    <recommendedName>
        <fullName evidence="3 9">T-complex protein 1 subunit gamma</fullName>
    </recommendedName>
</protein>
<evidence type="ECO:0000313" key="13">
    <source>
        <dbReference type="Proteomes" id="UP000285060"/>
    </source>
</evidence>
<sequence length="963" mass="106632">MSRALMSSQIVQMKDPKIVQFLHTPSQLAACHERLRTAIVVGLDTETKPEFKKTAIPNPTSLLQVAVRDAHGAEDVFLFDLLALTPSHYNDMLAELFLNPSILKLGQGLLNDLKELAHAYPTATCFTKMHGVVEVNALFREIEGPTQPMMSLQKLVYYSLKRKLVKTHQKSNWNRRPLAPGQITYAALDALVLVWIFDDMVARICQKRPTFKAAVIATTLDVHVADNYVCPTCKAVFTSDHAFYNHSSKCDGLVKGKKGGDRPFKCSTCPRGFASASAKAQHGAHCSAKGTPVLSVVVNEVIACYCGRTVGGPQIHRMCDAYKTFASTVDGNAHVWTCLDCQKAFDAPELLLYHHGLCRRDNGSAKHVRFDKSDSDSNEPPLKRSRYRRTASEDFTDSAEEEELWSQGHFFRPATPNTMMQAPVMVLSMPACHGDFSRCMYVQVIFCIHSLRSPTSTSQAVSEIVRTTLGPRSMLKMLLDPMGGIVMTSDGNAILREVDVSHPAAKSMIELSRAQDEEVGDGTTSVIILCTDAAGEMLVVAEPFLSRQVHPTVIIRGYHQALQVCLETAERMAKKIDIHDKPSMRNLIMSSVGTKYSPRVGNIVSDLALEAVLTVMRTNSVTGKKEVDVKRYAKVEKIPGGELEESRVLSGVMFNKDVTHSKMRRRIVNPRVLLLDCPLEYKKGESQTNVELTNEQDWNTLLRLEEEYIENLCAQIVAMKPDIVITEKGVSDLAQHYFVKANITCFRRLRKTDNNRVARATGATVVSRADEIQDSDIGTKCGLFEVRKIADEYFAFFEECQDPGACTILLRGGSKDVLNEIERNLQDALQVARNVVFEPLLLPGGGATEMRLAHELRQRAHEVVGVEQWPFKAVADALEVIPRTLLQNCGADVVRVMTALRAKVAASNGGWAVDGVKGIVVSSEDLAVWEPFQVKTQTIKTAVEAACMLLRIDDIVSGLKKKN</sequence>
<dbReference type="AlphaFoldDB" id="A0A418BAW1"/>
<dbReference type="GO" id="GO:0140662">
    <property type="term" value="F:ATP-dependent protein folding chaperone"/>
    <property type="evidence" value="ECO:0007669"/>
    <property type="project" value="InterPro"/>
</dbReference>
<dbReference type="PANTHER" id="PTHR11353">
    <property type="entry name" value="CHAPERONIN"/>
    <property type="match status" value="1"/>
</dbReference>
<dbReference type="Gene3D" id="3.50.7.10">
    <property type="entry name" value="GroEL"/>
    <property type="match status" value="1"/>
</dbReference>
<dbReference type="GO" id="GO:0005524">
    <property type="term" value="F:ATP binding"/>
    <property type="evidence" value="ECO:0007669"/>
    <property type="project" value="UniProtKB-KW"/>
</dbReference>
<keyword evidence="13" id="KW-1185">Reference proteome</keyword>
<dbReference type="Pfam" id="PF00118">
    <property type="entry name" value="Cpn60_TCP1"/>
    <property type="match status" value="1"/>
</dbReference>
<evidence type="ECO:0000256" key="1">
    <source>
        <dbReference type="ARBA" id="ARBA00004496"/>
    </source>
</evidence>
<comment type="subcellular location">
    <subcellularLocation>
        <location evidence="1">Cytoplasm</location>
    </subcellularLocation>
</comment>
<dbReference type="GO" id="GO:0006139">
    <property type="term" value="P:nucleobase-containing compound metabolic process"/>
    <property type="evidence" value="ECO:0007669"/>
    <property type="project" value="InterPro"/>
</dbReference>
<organism evidence="12 13">
    <name type="scientific">Aphanomyces invadans</name>
    <dbReference type="NCBI Taxonomy" id="157072"/>
    <lineage>
        <taxon>Eukaryota</taxon>
        <taxon>Sar</taxon>
        <taxon>Stramenopiles</taxon>
        <taxon>Oomycota</taxon>
        <taxon>Saprolegniomycetes</taxon>
        <taxon>Saprolegniales</taxon>
        <taxon>Verrucalvaceae</taxon>
        <taxon>Aphanomyces</taxon>
    </lineage>
</organism>
<dbReference type="GO" id="GO:0003676">
    <property type="term" value="F:nucleic acid binding"/>
    <property type="evidence" value="ECO:0007669"/>
    <property type="project" value="InterPro"/>
</dbReference>
<dbReference type="VEuPathDB" id="FungiDB:H310_09155"/>
<comment type="similarity">
    <text evidence="2 8">Belongs to the TCP-1 chaperonin family.</text>
</comment>
<dbReference type="NCBIfam" id="TIGR02344">
    <property type="entry name" value="chap_CCT_gamma"/>
    <property type="match status" value="1"/>
</dbReference>
<feature type="domain" description="3'-5' exonuclease" evidence="11">
    <location>
        <begin position="19"/>
        <end position="205"/>
    </location>
</feature>
<evidence type="ECO:0000256" key="9">
    <source>
        <dbReference type="RuleBase" id="RU004191"/>
    </source>
</evidence>
<comment type="caution">
    <text evidence="12">The sequence shown here is derived from an EMBL/GenBank/DDBJ whole genome shotgun (WGS) entry which is preliminary data.</text>
</comment>
<evidence type="ECO:0000256" key="10">
    <source>
        <dbReference type="SAM" id="MobiDB-lite"/>
    </source>
</evidence>
<dbReference type="SUPFAM" id="SSF48592">
    <property type="entry name" value="GroEL equatorial domain-like"/>
    <property type="match status" value="1"/>
</dbReference>
<dbReference type="InterPro" id="IPR002562">
    <property type="entry name" value="3'-5'_exonuclease_dom"/>
</dbReference>
<dbReference type="SUPFAM" id="SSF54849">
    <property type="entry name" value="GroEL-intermediate domain like"/>
    <property type="match status" value="1"/>
</dbReference>
<evidence type="ECO:0000259" key="11">
    <source>
        <dbReference type="SMART" id="SM00474"/>
    </source>
</evidence>
<dbReference type="InterPro" id="IPR027409">
    <property type="entry name" value="GroEL-like_apical_dom_sf"/>
</dbReference>
<dbReference type="GO" id="GO:0051082">
    <property type="term" value="F:unfolded protein binding"/>
    <property type="evidence" value="ECO:0007669"/>
    <property type="project" value="InterPro"/>
</dbReference>
<dbReference type="InterPro" id="IPR002194">
    <property type="entry name" value="Chaperonin_TCP-1_CS"/>
</dbReference>
<dbReference type="FunFam" id="1.10.560.10:FF:000085">
    <property type="entry name" value="T-complex protein 1 subunit gamma"/>
    <property type="match status" value="1"/>
</dbReference>
<dbReference type="SUPFAM" id="SSF53098">
    <property type="entry name" value="Ribonuclease H-like"/>
    <property type="match status" value="1"/>
</dbReference>
<dbReference type="Gene3D" id="3.30.420.10">
    <property type="entry name" value="Ribonuclease H-like superfamily/Ribonuclease H"/>
    <property type="match status" value="1"/>
</dbReference>
<evidence type="ECO:0000256" key="7">
    <source>
        <dbReference type="ARBA" id="ARBA00023186"/>
    </source>
</evidence>
<dbReference type="InterPro" id="IPR027410">
    <property type="entry name" value="TCP-1-like_intermed_sf"/>
</dbReference>
<evidence type="ECO:0000256" key="5">
    <source>
        <dbReference type="ARBA" id="ARBA00022741"/>
    </source>
</evidence>
<dbReference type="InterPro" id="IPR017998">
    <property type="entry name" value="Chaperone_TCP-1"/>
</dbReference>
<dbReference type="Gene3D" id="3.30.260.10">
    <property type="entry name" value="TCP-1-like chaperonin intermediate domain"/>
    <property type="match status" value="1"/>
</dbReference>
<dbReference type="InterPro" id="IPR027413">
    <property type="entry name" value="GROEL-like_equatorial_sf"/>
</dbReference>
<evidence type="ECO:0000256" key="6">
    <source>
        <dbReference type="ARBA" id="ARBA00022840"/>
    </source>
</evidence>
<accession>A0A418BAW1</accession>
<keyword evidence="4" id="KW-0963">Cytoplasm</keyword>
<evidence type="ECO:0000256" key="8">
    <source>
        <dbReference type="RuleBase" id="RU004187"/>
    </source>
</evidence>
<keyword evidence="5 8" id="KW-0547">Nucleotide-binding</keyword>
<dbReference type="GO" id="GO:0016887">
    <property type="term" value="F:ATP hydrolysis activity"/>
    <property type="evidence" value="ECO:0007669"/>
    <property type="project" value="InterPro"/>
</dbReference>
<dbReference type="InterPro" id="IPR012337">
    <property type="entry name" value="RNaseH-like_sf"/>
</dbReference>
<dbReference type="EMBL" id="QUSY01000004">
    <property type="protein sequence ID" value="RHY35343.1"/>
    <property type="molecule type" value="Genomic_DNA"/>
</dbReference>
<dbReference type="Proteomes" id="UP000285060">
    <property type="component" value="Unassembled WGS sequence"/>
</dbReference>
<feature type="region of interest" description="Disordered" evidence="10">
    <location>
        <begin position="367"/>
        <end position="400"/>
    </location>
</feature>
<dbReference type="InterPro" id="IPR054827">
    <property type="entry name" value="thermosome_alpha"/>
</dbReference>
<dbReference type="SUPFAM" id="SSF52029">
    <property type="entry name" value="GroEL apical domain-like"/>
    <property type="match status" value="1"/>
</dbReference>
<dbReference type="NCBIfam" id="NF041083">
    <property type="entry name" value="thermosome_beta"/>
    <property type="match status" value="1"/>
</dbReference>
<evidence type="ECO:0000256" key="2">
    <source>
        <dbReference type="ARBA" id="ARBA00008020"/>
    </source>
</evidence>
<dbReference type="PROSITE" id="PS00995">
    <property type="entry name" value="TCP1_3"/>
    <property type="match status" value="1"/>
</dbReference>
<keyword evidence="7 8" id="KW-0143">Chaperone</keyword>
<dbReference type="PROSITE" id="PS00750">
    <property type="entry name" value="TCP1_1"/>
    <property type="match status" value="1"/>
</dbReference>
<dbReference type="GO" id="GO:0008408">
    <property type="term" value="F:3'-5' exonuclease activity"/>
    <property type="evidence" value="ECO:0007669"/>
    <property type="project" value="InterPro"/>
</dbReference>
<dbReference type="PRINTS" id="PR00304">
    <property type="entry name" value="TCOMPLEXTCP1"/>
</dbReference>
<dbReference type="Gene3D" id="1.10.560.10">
    <property type="entry name" value="GroEL-like equatorial domain"/>
    <property type="match status" value="1"/>
</dbReference>
<dbReference type="CDD" id="cd03337">
    <property type="entry name" value="TCP1_gamma"/>
    <property type="match status" value="1"/>
</dbReference>
<dbReference type="InterPro" id="IPR053374">
    <property type="entry name" value="TCP-1_chaperonin"/>
</dbReference>
<proteinExistence type="inferred from homology"/>
<dbReference type="InterPro" id="IPR012719">
    <property type="entry name" value="Chap_CCT_gamma"/>
</dbReference>
<reference evidence="12 13" key="1">
    <citation type="submission" date="2018-08" db="EMBL/GenBank/DDBJ databases">
        <title>Aphanomyces genome sequencing and annotation.</title>
        <authorList>
            <person name="Minardi D."/>
            <person name="Oidtmann B."/>
            <person name="Van Der Giezen M."/>
            <person name="Studholme D.J."/>
        </authorList>
    </citation>
    <scope>NUCLEOTIDE SEQUENCE [LARGE SCALE GENOMIC DNA]</scope>
    <source>
        <strain evidence="12 13">NJM0002</strain>
    </source>
</reference>
<dbReference type="VEuPathDB" id="FungiDB:H310_09156"/>
<keyword evidence="6 8" id="KW-0067">ATP-binding</keyword>
<dbReference type="GO" id="GO:0005832">
    <property type="term" value="C:chaperonin-containing T-complex"/>
    <property type="evidence" value="ECO:0007669"/>
    <property type="project" value="UniProtKB-ARBA"/>
</dbReference>
<evidence type="ECO:0000313" key="12">
    <source>
        <dbReference type="EMBL" id="RHY35343.1"/>
    </source>
</evidence>
<dbReference type="Pfam" id="PF01612">
    <property type="entry name" value="DNA_pol_A_exo1"/>
    <property type="match status" value="1"/>
</dbReference>
<gene>
    <name evidence="12" type="ORF">DYB32_000216</name>
</gene>
<dbReference type="Gene3D" id="3.30.160.60">
    <property type="entry name" value="Classic Zinc Finger"/>
    <property type="match status" value="1"/>
</dbReference>
<evidence type="ECO:0000256" key="4">
    <source>
        <dbReference type="ARBA" id="ARBA00022490"/>
    </source>
</evidence>
<dbReference type="InterPro" id="IPR002423">
    <property type="entry name" value="Cpn60/GroEL/TCP-1"/>
</dbReference>
<name>A0A418BAW1_9STRA</name>
<dbReference type="SMART" id="SM00474">
    <property type="entry name" value="35EXOc"/>
    <property type="match status" value="1"/>
</dbReference>
<dbReference type="NCBIfam" id="NF041082">
    <property type="entry name" value="thermosome_alpha"/>
    <property type="match status" value="1"/>
</dbReference>
<dbReference type="InterPro" id="IPR036397">
    <property type="entry name" value="RNaseH_sf"/>
</dbReference>
<evidence type="ECO:0000256" key="3">
    <source>
        <dbReference type="ARBA" id="ARBA00017187"/>
    </source>
</evidence>